<keyword evidence="3" id="KW-1185">Reference proteome</keyword>
<evidence type="ECO:0000256" key="1">
    <source>
        <dbReference type="SAM" id="MobiDB-lite"/>
    </source>
</evidence>
<protein>
    <submittedName>
        <fullName evidence="2">Uncharacterized protein</fullName>
    </submittedName>
</protein>
<evidence type="ECO:0000313" key="3">
    <source>
        <dbReference type="Proteomes" id="UP001177670"/>
    </source>
</evidence>
<dbReference type="Proteomes" id="UP001177670">
    <property type="component" value="Unassembled WGS sequence"/>
</dbReference>
<sequence length="72" mass="8109">MATQPFSLDLRSFYLYSADVNSLKHPWNNNVPVWKLERPAGDSISLPATTLRGNRTDQPANLHTKATVKPFI</sequence>
<reference evidence="2" key="1">
    <citation type="submission" date="2021-10" db="EMBL/GenBank/DDBJ databases">
        <title>Melipona bicolor Genome sequencing and assembly.</title>
        <authorList>
            <person name="Araujo N.S."/>
            <person name="Arias M.C."/>
        </authorList>
    </citation>
    <scope>NUCLEOTIDE SEQUENCE</scope>
    <source>
        <strain evidence="2">USP_2M_L1-L4_2017</strain>
        <tissue evidence="2">Whole body</tissue>
    </source>
</reference>
<feature type="non-terminal residue" evidence="2">
    <location>
        <position position="72"/>
    </location>
</feature>
<dbReference type="AlphaFoldDB" id="A0AA40FZG3"/>
<dbReference type="EMBL" id="JAHYIQ010000010">
    <property type="protein sequence ID" value="KAK1128288.1"/>
    <property type="molecule type" value="Genomic_DNA"/>
</dbReference>
<proteinExistence type="predicted"/>
<gene>
    <name evidence="2" type="ORF">K0M31_002758</name>
</gene>
<evidence type="ECO:0000313" key="2">
    <source>
        <dbReference type="EMBL" id="KAK1128288.1"/>
    </source>
</evidence>
<accession>A0AA40FZG3</accession>
<organism evidence="2 3">
    <name type="scientific">Melipona bicolor</name>
    <dbReference type="NCBI Taxonomy" id="60889"/>
    <lineage>
        <taxon>Eukaryota</taxon>
        <taxon>Metazoa</taxon>
        <taxon>Ecdysozoa</taxon>
        <taxon>Arthropoda</taxon>
        <taxon>Hexapoda</taxon>
        <taxon>Insecta</taxon>
        <taxon>Pterygota</taxon>
        <taxon>Neoptera</taxon>
        <taxon>Endopterygota</taxon>
        <taxon>Hymenoptera</taxon>
        <taxon>Apocrita</taxon>
        <taxon>Aculeata</taxon>
        <taxon>Apoidea</taxon>
        <taxon>Anthophila</taxon>
        <taxon>Apidae</taxon>
        <taxon>Melipona</taxon>
    </lineage>
</organism>
<comment type="caution">
    <text evidence="2">The sequence shown here is derived from an EMBL/GenBank/DDBJ whole genome shotgun (WGS) entry which is preliminary data.</text>
</comment>
<name>A0AA40FZG3_9HYME</name>
<feature type="compositionally biased region" description="Polar residues" evidence="1">
    <location>
        <begin position="50"/>
        <end position="61"/>
    </location>
</feature>
<feature type="region of interest" description="Disordered" evidence="1">
    <location>
        <begin position="50"/>
        <end position="72"/>
    </location>
</feature>